<dbReference type="Proteomes" id="UP000670776">
    <property type="component" value="Unassembled WGS sequence"/>
</dbReference>
<accession>A0ABS4BRU2</accession>
<sequence length="497" mass="54506">MNDKKHIDRLFQEHFKDFEVAPNDKVWENIEAQLNQDKKKRRIIPIWWQYAGVAALLALLLTIGSSYFFNEETSNPVKVVDTEDTQSRSSSTENDTKIAIEKDHVTPSNLENASKNDVLMPSNTNKSDASQETSIASNPSSINTNEDTQQAGSSSNKPSLVKNSFKNPNNNALASNSEEKSNATEKNNAVNSAVAKNSGNNTEVPQKKDPLIDSKKAQEVITNASKDNTAVAKTENKTSLSIEEALDSNKDIIEKEKNTNKWRITPNAAPVYFNSLGEGSSIDPQFNSNSKTGEVNMSYGISASYVVNNKIQVRSGVNKVNLGYNTNNVVVYQSVGISSNTHALQNVNTTISNDAPDNFSLVSGESISAKPEDFATTNTSINQALAYIEVPLEIQYALVNSKLGVNLIGGFSSFFLSDNKIYSEAETGTRTFLGEASNINKVSYSANFGLGLNYQVSKKIDLNLEPMFKYQINTFNNTSGNFTPFFIGVYTGFAIKF</sequence>
<keyword evidence="2" id="KW-0472">Membrane</keyword>
<feature type="compositionally biased region" description="Basic and acidic residues" evidence="1">
    <location>
        <begin position="94"/>
        <end position="105"/>
    </location>
</feature>
<evidence type="ECO:0000256" key="2">
    <source>
        <dbReference type="SAM" id="Phobius"/>
    </source>
</evidence>
<organism evidence="3 4">
    <name type="scientific">Mariniflexile gromovii</name>
    <dbReference type="NCBI Taxonomy" id="362523"/>
    <lineage>
        <taxon>Bacteria</taxon>
        <taxon>Pseudomonadati</taxon>
        <taxon>Bacteroidota</taxon>
        <taxon>Flavobacteriia</taxon>
        <taxon>Flavobacteriales</taxon>
        <taxon>Flavobacteriaceae</taxon>
        <taxon>Mariniflexile</taxon>
    </lineage>
</organism>
<keyword evidence="2" id="KW-1133">Transmembrane helix</keyword>
<evidence type="ECO:0000313" key="4">
    <source>
        <dbReference type="Proteomes" id="UP000670776"/>
    </source>
</evidence>
<comment type="caution">
    <text evidence="3">The sequence shown here is derived from an EMBL/GenBank/DDBJ whole genome shotgun (WGS) entry which is preliminary data.</text>
</comment>
<feature type="transmembrane region" description="Helical" evidence="2">
    <location>
        <begin position="47"/>
        <end position="69"/>
    </location>
</feature>
<feature type="region of interest" description="Disordered" evidence="1">
    <location>
        <begin position="79"/>
        <end position="188"/>
    </location>
</feature>
<keyword evidence="2" id="KW-0812">Transmembrane</keyword>
<dbReference type="EMBL" id="JAGJCB010000002">
    <property type="protein sequence ID" value="MBP0902815.1"/>
    <property type="molecule type" value="Genomic_DNA"/>
</dbReference>
<feature type="compositionally biased region" description="Polar residues" evidence="1">
    <location>
        <begin position="106"/>
        <end position="176"/>
    </location>
</feature>
<reference evidence="3 4" key="1">
    <citation type="submission" date="2021-04" db="EMBL/GenBank/DDBJ databases">
        <title>Mariniflexile gromovii gen. nov., sp. nov., a gliding bacterium isolated from the sea urchin Strongylocentrotus intermedius.</title>
        <authorList>
            <person name="Ko S."/>
            <person name="Le V."/>
            <person name="Ahn C.-Y."/>
            <person name="Oh H.-M."/>
        </authorList>
    </citation>
    <scope>NUCLEOTIDE SEQUENCE [LARGE SCALE GENOMIC DNA]</scope>
    <source>
        <strain evidence="3 4">KCTC 12570</strain>
    </source>
</reference>
<name>A0ABS4BRU2_9FLAO</name>
<protein>
    <recommendedName>
        <fullName evidence="5">Outer membrane protein with beta-barrel domain</fullName>
    </recommendedName>
</protein>
<keyword evidence="4" id="KW-1185">Reference proteome</keyword>
<proteinExistence type="predicted"/>
<dbReference type="RefSeq" id="WP_209652602.1">
    <property type="nucleotide sequence ID" value="NZ_JAGJCB010000002.1"/>
</dbReference>
<feature type="region of interest" description="Disordered" evidence="1">
    <location>
        <begin position="193"/>
        <end position="212"/>
    </location>
</feature>
<evidence type="ECO:0000313" key="3">
    <source>
        <dbReference type="EMBL" id="MBP0902815.1"/>
    </source>
</evidence>
<evidence type="ECO:0008006" key="5">
    <source>
        <dbReference type="Google" id="ProtNLM"/>
    </source>
</evidence>
<evidence type="ECO:0000256" key="1">
    <source>
        <dbReference type="SAM" id="MobiDB-lite"/>
    </source>
</evidence>
<gene>
    <name evidence="3" type="ORF">J8H85_03145</name>
</gene>